<evidence type="ECO:0008006" key="4">
    <source>
        <dbReference type="Google" id="ProtNLM"/>
    </source>
</evidence>
<feature type="coiled-coil region" evidence="1">
    <location>
        <begin position="47"/>
        <end position="183"/>
    </location>
</feature>
<evidence type="ECO:0000313" key="2">
    <source>
        <dbReference type="EMBL" id="MDQ8193967.1"/>
    </source>
</evidence>
<dbReference type="SUPFAM" id="SSF58100">
    <property type="entry name" value="Bacterial hemolysins"/>
    <property type="match status" value="1"/>
</dbReference>
<dbReference type="RefSeq" id="WP_308984451.1">
    <property type="nucleotide sequence ID" value="NZ_JARXIC010000007.1"/>
</dbReference>
<dbReference type="EMBL" id="JARXIC010000007">
    <property type="protein sequence ID" value="MDQ8193967.1"/>
    <property type="molecule type" value="Genomic_DNA"/>
</dbReference>
<comment type="caution">
    <text evidence="2">The sequence shown here is derived from an EMBL/GenBank/DDBJ whole genome shotgun (WGS) entry which is preliminary data.</text>
</comment>
<reference evidence="2 3" key="1">
    <citation type="submission" date="2023-04" db="EMBL/GenBank/DDBJ databases">
        <title>A novel bacteria isolated from coastal sediment.</title>
        <authorList>
            <person name="Liu X.-J."/>
            <person name="Du Z.-J."/>
        </authorList>
    </citation>
    <scope>NUCLEOTIDE SEQUENCE [LARGE SCALE GENOMIC DNA]</scope>
    <source>
        <strain evidence="2 3">SDUM461004</strain>
    </source>
</reference>
<evidence type="ECO:0000313" key="3">
    <source>
        <dbReference type="Proteomes" id="UP001243717"/>
    </source>
</evidence>
<dbReference type="Proteomes" id="UP001243717">
    <property type="component" value="Unassembled WGS sequence"/>
</dbReference>
<name>A0ABU1AGL5_9BACT</name>
<proteinExistence type="predicted"/>
<keyword evidence="1" id="KW-0175">Coiled coil</keyword>
<evidence type="ECO:0000256" key="1">
    <source>
        <dbReference type="SAM" id="Coils"/>
    </source>
</evidence>
<organism evidence="2 3">
    <name type="scientific">Thalassobacterium sedimentorum</name>
    <dbReference type="NCBI Taxonomy" id="3041258"/>
    <lineage>
        <taxon>Bacteria</taxon>
        <taxon>Pseudomonadati</taxon>
        <taxon>Verrucomicrobiota</taxon>
        <taxon>Opitutia</taxon>
        <taxon>Puniceicoccales</taxon>
        <taxon>Coraliomargaritaceae</taxon>
        <taxon>Thalassobacterium</taxon>
    </lineage>
</organism>
<protein>
    <recommendedName>
        <fullName evidence="4">PspA/IM30 family protein</fullName>
    </recommendedName>
</protein>
<gene>
    <name evidence="2" type="ORF">QEH59_06000</name>
</gene>
<sequence length="249" mass="27461">MIKRVLHFFKSLFGSAVTELEKTNPDALLGAEKENLRKQIQRYNQGLAAHAAMVEKLIAQVNNQEQQEAQLLTKIKANVTAGNQELAGRQALKLSEIRSELVTNRDQLEAAENTYQEMSRNREASIKEAQKKIENLQAKINELKVKEATADLSEMASSMTADMGGASETMNRLESMVEDARAKAAGRARVAQDSMPVLEVPSVEEERALAHEALKSLSGELGFATAVESQGEEIPMVTFEKENSKEKTS</sequence>
<keyword evidence="3" id="KW-1185">Reference proteome</keyword>
<accession>A0ABU1AGL5</accession>